<comment type="caution">
    <text evidence="1">The sequence shown here is derived from an EMBL/GenBank/DDBJ whole genome shotgun (WGS) entry which is preliminary data.</text>
</comment>
<keyword evidence="2" id="KW-1185">Reference proteome</keyword>
<reference evidence="1" key="1">
    <citation type="submission" date="2022-12" db="EMBL/GenBank/DDBJ databases">
        <title>Genome Sequence of Lasiodiplodia mahajangana.</title>
        <authorList>
            <person name="Buettner E."/>
        </authorList>
    </citation>
    <scope>NUCLEOTIDE SEQUENCE</scope>
    <source>
        <strain evidence="1">VT137</strain>
    </source>
</reference>
<organism evidence="1 2">
    <name type="scientific">Lasiodiplodia mahajangana</name>
    <dbReference type="NCBI Taxonomy" id="1108764"/>
    <lineage>
        <taxon>Eukaryota</taxon>
        <taxon>Fungi</taxon>
        <taxon>Dikarya</taxon>
        <taxon>Ascomycota</taxon>
        <taxon>Pezizomycotina</taxon>
        <taxon>Dothideomycetes</taxon>
        <taxon>Dothideomycetes incertae sedis</taxon>
        <taxon>Botryosphaeriales</taxon>
        <taxon>Botryosphaeriaceae</taxon>
        <taxon>Lasiodiplodia</taxon>
    </lineage>
</organism>
<evidence type="ECO:0000313" key="1">
    <source>
        <dbReference type="EMBL" id="KAJ8127683.1"/>
    </source>
</evidence>
<proteinExistence type="predicted"/>
<sequence length="524" mass="59061">MSRNWKEDCYLWEGRCQNAILEWATTGPQTWGSLLVDSLADGAEDLVILPYEYAGDLLLDEDLNVRRREAIPVAARDVKVKYPLFRTHSSVNNTAHTFTFRARREAFSPRNSGISQRSHPRGPATIIRDFMVRQKYRWPEELDDIEDVERYRPGGFHPIQISDVLGGKYRVLHKLGCGGFSTVWLARDSTDQRLYAVKALAADAPENELDIIRYLRNTVGAHRNVLSLHDYFTIQGPNGSHSCLVLPLLGPSIKQVRLSKVTMDVKRQAATQIVAGLAHLHRGGVCHSDLTHANVLFELRDVDRWSDSEVYQHFRAPNNAELLCLDGSLPPPSAPRHIVEAINFRDIDPELLSGNICIVDFGLSFLTECPPPGIPGTPLSFLAPELCFGAPRSPTNDVWALGCLMFELCTNRVLFPLVFDRLDLLVGTIVDTLGRLPPHWEGCFVNQTDRAIKPGRKDFWYDSSFKPNRPLEHQIGKECPQLPEHQKQLLLQLLAGSLSLDPAQRLRATEMVSHPWFSQVESTK</sequence>
<dbReference type="Proteomes" id="UP001153332">
    <property type="component" value="Unassembled WGS sequence"/>
</dbReference>
<accession>A0ACC2JJI0</accession>
<protein>
    <submittedName>
        <fullName evidence="1">Uncharacterized protein</fullName>
    </submittedName>
</protein>
<gene>
    <name evidence="1" type="ORF">O1611_g5953</name>
</gene>
<name>A0ACC2JJI0_9PEZI</name>
<dbReference type="EMBL" id="JAPUUL010001334">
    <property type="protein sequence ID" value="KAJ8127683.1"/>
    <property type="molecule type" value="Genomic_DNA"/>
</dbReference>
<evidence type="ECO:0000313" key="2">
    <source>
        <dbReference type="Proteomes" id="UP001153332"/>
    </source>
</evidence>